<dbReference type="InParanoid" id="A0A0R2G7K3"/>
<keyword evidence="3" id="KW-1185">Reference proteome</keyword>
<evidence type="ECO:0000313" key="3">
    <source>
        <dbReference type="Proteomes" id="UP000051296"/>
    </source>
</evidence>
<reference evidence="2 3" key="1">
    <citation type="journal article" date="2015" name="Genome Announc.">
        <title>Expanding the biotechnology potential of lactobacilli through comparative genomics of 213 strains and associated genera.</title>
        <authorList>
            <person name="Sun Z."/>
            <person name="Harris H.M."/>
            <person name="McCann A."/>
            <person name="Guo C."/>
            <person name="Argimon S."/>
            <person name="Zhang W."/>
            <person name="Yang X."/>
            <person name="Jeffery I.B."/>
            <person name="Cooney J.C."/>
            <person name="Kagawa T.F."/>
            <person name="Liu W."/>
            <person name="Song Y."/>
            <person name="Salvetti E."/>
            <person name="Wrobel A."/>
            <person name="Rasinkangas P."/>
            <person name="Parkhill J."/>
            <person name="Rea M.C."/>
            <person name="O'Sullivan O."/>
            <person name="Ritari J."/>
            <person name="Douillard F.P."/>
            <person name="Paul Ross R."/>
            <person name="Yang R."/>
            <person name="Briner A.E."/>
            <person name="Felis G.E."/>
            <person name="de Vos W.M."/>
            <person name="Barrangou R."/>
            <person name="Klaenhammer T.R."/>
            <person name="Caufield P.W."/>
            <person name="Cui Y."/>
            <person name="Zhang H."/>
            <person name="O'Toole P.W."/>
        </authorList>
    </citation>
    <scope>NUCLEOTIDE SEQUENCE [LARGE SCALE GENOMIC DNA]</scope>
    <source>
        <strain evidence="2 3">DSM 20190</strain>
    </source>
</reference>
<dbReference type="Proteomes" id="UP000051296">
    <property type="component" value="Unassembled WGS sequence"/>
</dbReference>
<dbReference type="Pfam" id="PF13930">
    <property type="entry name" value="Endonuclea_NS_2"/>
    <property type="match status" value="1"/>
</dbReference>
<accession>A0A0R2G7K3</accession>
<dbReference type="PATRIC" id="fig|1123500.6.peg.9"/>
<dbReference type="SMART" id="SM00892">
    <property type="entry name" value="Endonuclease_NS"/>
    <property type="match status" value="1"/>
</dbReference>
<dbReference type="GO" id="GO:0003676">
    <property type="term" value="F:nucleic acid binding"/>
    <property type="evidence" value="ECO:0007669"/>
    <property type="project" value="InterPro"/>
</dbReference>
<gene>
    <name evidence="2" type="ORF">IV68_GL000010</name>
</gene>
<evidence type="ECO:0000313" key="2">
    <source>
        <dbReference type="EMBL" id="KRN33212.1"/>
    </source>
</evidence>
<feature type="domain" description="DNA/RNA non-specific endonuclease/pyrophosphatase/phosphodiesterase" evidence="1">
    <location>
        <begin position="111"/>
        <end position="287"/>
    </location>
</feature>
<dbReference type="eggNOG" id="COG2169">
    <property type="taxonomic scope" value="Bacteria"/>
</dbReference>
<sequence>MGKKGYKRRPKRRPKTTLGLVLVLIITVATTAGWIPIQHLPDELQAYLPRQEQTYKKLTVKAARHPDEQLAASVLTPAVRAQLHSQRITFNGAGAWLINHNQTDLQANVSTAPYVHLAPLDDLGRPGVANALLNRTSRQYRNRQETGMDRKIEPLGWHQVNLSGPYQVLYNRGHSIGYALAGRITSFDASEANRQNITTQTAWANQASNGDDQNTGQNYYETLVRRAQDQNKLVRYRVTPVYDGSALLPAGNHLEAKSRDDSLEFNVFIPNVQPGITINYQTGQASPMK</sequence>
<organism evidence="2 3">
    <name type="scientific">Weissella halotolerans DSM 20190</name>
    <dbReference type="NCBI Taxonomy" id="1123500"/>
    <lineage>
        <taxon>Bacteria</taxon>
        <taxon>Bacillati</taxon>
        <taxon>Bacillota</taxon>
        <taxon>Bacilli</taxon>
        <taxon>Lactobacillales</taxon>
        <taxon>Lactobacillaceae</taxon>
        <taxon>Weissella</taxon>
    </lineage>
</organism>
<proteinExistence type="predicted"/>
<dbReference type="InterPro" id="IPR044929">
    <property type="entry name" value="DNA/RNA_non-sp_Endonuclease_sf"/>
</dbReference>
<comment type="caution">
    <text evidence="2">The sequence shown here is derived from an EMBL/GenBank/DDBJ whole genome shotgun (WGS) entry which is preliminary data.</text>
</comment>
<dbReference type="EMBL" id="JQAX01000001">
    <property type="protein sequence ID" value="KRN33212.1"/>
    <property type="molecule type" value="Genomic_DNA"/>
</dbReference>
<dbReference type="InterPro" id="IPR001604">
    <property type="entry name" value="Endo_G_ENPP1-like_dom"/>
</dbReference>
<dbReference type="GO" id="GO:0016787">
    <property type="term" value="F:hydrolase activity"/>
    <property type="evidence" value="ECO:0007669"/>
    <property type="project" value="InterPro"/>
</dbReference>
<dbReference type="GO" id="GO:0046872">
    <property type="term" value="F:metal ion binding"/>
    <property type="evidence" value="ECO:0007669"/>
    <property type="project" value="InterPro"/>
</dbReference>
<dbReference type="AlphaFoldDB" id="A0A0R2G7K3"/>
<dbReference type="OrthoDB" id="9783680at2"/>
<evidence type="ECO:0000259" key="1">
    <source>
        <dbReference type="SMART" id="SM00892"/>
    </source>
</evidence>
<dbReference type="Gene3D" id="3.40.570.10">
    <property type="entry name" value="Extracellular Endonuclease, subunit A"/>
    <property type="match status" value="1"/>
</dbReference>
<dbReference type="STRING" id="1123500.GCA_000420365_00493"/>
<name>A0A0R2G7K3_9LACO</name>
<dbReference type="RefSeq" id="WP_022791287.1">
    <property type="nucleotide sequence ID" value="NZ_ATUU01000001.1"/>
</dbReference>
<protein>
    <submittedName>
        <fullName evidence="2">DNA-entry nuclease</fullName>
    </submittedName>
</protein>
<dbReference type="InterPro" id="IPR044927">
    <property type="entry name" value="Endonuclea_NS_2"/>
</dbReference>